<evidence type="ECO:0000313" key="11">
    <source>
        <dbReference type="EMBL" id="GAT32044.1"/>
    </source>
</evidence>
<evidence type="ECO:0000313" key="12">
    <source>
        <dbReference type="Proteomes" id="UP000076023"/>
    </source>
</evidence>
<protein>
    <recommendedName>
        <fullName evidence="4 9">N-(5'-phosphoribosyl)anthranilate isomerase</fullName>
        <shortName evidence="9">PRAI</shortName>
        <ecNumber evidence="3 9">5.3.1.24</ecNumber>
    </recommendedName>
</protein>
<dbReference type="OrthoDB" id="9786954at2"/>
<accession>A0A146G4U7</accession>
<evidence type="ECO:0000256" key="2">
    <source>
        <dbReference type="ARBA" id="ARBA00004664"/>
    </source>
</evidence>
<dbReference type="HAMAP" id="MF_00135">
    <property type="entry name" value="PRAI"/>
    <property type="match status" value="1"/>
</dbReference>
<dbReference type="AlphaFoldDB" id="A0A146G4U7"/>
<dbReference type="PANTHER" id="PTHR42894:SF1">
    <property type="entry name" value="N-(5'-PHOSPHORIBOSYL)ANTHRANILATE ISOMERASE"/>
    <property type="match status" value="1"/>
</dbReference>
<dbReference type="Gene3D" id="3.20.20.70">
    <property type="entry name" value="Aldolase class I"/>
    <property type="match status" value="1"/>
</dbReference>
<dbReference type="GO" id="GO:0004640">
    <property type="term" value="F:phosphoribosylanthranilate isomerase activity"/>
    <property type="evidence" value="ECO:0007669"/>
    <property type="project" value="UniProtKB-UniRule"/>
</dbReference>
<dbReference type="EC" id="5.3.1.24" evidence="3 9"/>
<dbReference type="EMBL" id="BDCO01000002">
    <property type="protein sequence ID" value="GAT32044.1"/>
    <property type="molecule type" value="Genomic_DNA"/>
</dbReference>
<dbReference type="InterPro" id="IPR013785">
    <property type="entry name" value="Aldolase_TIM"/>
</dbReference>
<dbReference type="InParanoid" id="A0A146G4U7"/>
<evidence type="ECO:0000256" key="6">
    <source>
        <dbReference type="ARBA" id="ARBA00022822"/>
    </source>
</evidence>
<evidence type="ECO:0000256" key="5">
    <source>
        <dbReference type="ARBA" id="ARBA00022605"/>
    </source>
</evidence>
<sequence>MSLSDPIPPLRTKICGITNLEDAIMVASCGADALGFNFFTQSKRYIDLSASRGWIAELEGKVDRVAVVVNAEPEELKAIRESGCFEWIQFHGDETPDYCREHGGERWIRAIRVKDQRSLSQASRYETAYILFDAWSETGYGGTGARLNWDIVREYVVANKDRHILLAGGLTPHNIRDAVRIVRPHAVDVASGVELEPRRKNEYLVREFIRLAVTA</sequence>
<evidence type="ECO:0000256" key="8">
    <source>
        <dbReference type="ARBA" id="ARBA00023235"/>
    </source>
</evidence>
<organism evidence="11 12">
    <name type="scientific">Terrimicrobium sacchariphilum</name>
    <dbReference type="NCBI Taxonomy" id="690879"/>
    <lineage>
        <taxon>Bacteria</taxon>
        <taxon>Pseudomonadati</taxon>
        <taxon>Verrucomicrobiota</taxon>
        <taxon>Terrimicrobiia</taxon>
        <taxon>Terrimicrobiales</taxon>
        <taxon>Terrimicrobiaceae</taxon>
        <taxon>Terrimicrobium</taxon>
    </lineage>
</organism>
<gene>
    <name evidence="9" type="primary">trpF</name>
    <name evidence="11" type="ORF">TSACC_2441</name>
</gene>
<dbReference type="Proteomes" id="UP000076023">
    <property type="component" value="Unassembled WGS sequence"/>
</dbReference>
<evidence type="ECO:0000259" key="10">
    <source>
        <dbReference type="Pfam" id="PF00697"/>
    </source>
</evidence>
<comment type="similarity">
    <text evidence="9">Belongs to the TrpF family.</text>
</comment>
<keyword evidence="5 9" id="KW-0028">Amino-acid biosynthesis</keyword>
<name>A0A146G4U7_TERSA</name>
<dbReference type="SUPFAM" id="SSF51366">
    <property type="entry name" value="Ribulose-phoshate binding barrel"/>
    <property type="match status" value="1"/>
</dbReference>
<reference evidence="12" key="1">
    <citation type="journal article" date="2017" name="Genome Announc.">
        <title>Draft Genome Sequence of Terrimicrobium sacchariphilum NM-5T, a Facultative Anaerobic Soil Bacterium of the Class Spartobacteria.</title>
        <authorList>
            <person name="Qiu Y.L."/>
            <person name="Tourlousse D.M."/>
            <person name="Matsuura N."/>
            <person name="Ohashi A."/>
            <person name="Sekiguchi Y."/>
        </authorList>
    </citation>
    <scope>NUCLEOTIDE SEQUENCE [LARGE SCALE GENOMIC DNA]</scope>
    <source>
        <strain evidence="12">NM-5</strain>
    </source>
</reference>
<evidence type="ECO:0000256" key="7">
    <source>
        <dbReference type="ARBA" id="ARBA00023141"/>
    </source>
</evidence>
<dbReference type="InterPro" id="IPR001240">
    <property type="entry name" value="PRAI_dom"/>
</dbReference>
<dbReference type="PANTHER" id="PTHR42894">
    <property type="entry name" value="N-(5'-PHOSPHORIBOSYL)ANTHRANILATE ISOMERASE"/>
    <property type="match status" value="1"/>
</dbReference>
<dbReference type="UniPathway" id="UPA00035">
    <property type="reaction ID" value="UER00042"/>
</dbReference>
<dbReference type="InterPro" id="IPR011060">
    <property type="entry name" value="RibuloseP-bd_barrel"/>
</dbReference>
<evidence type="ECO:0000256" key="9">
    <source>
        <dbReference type="HAMAP-Rule" id="MF_00135"/>
    </source>
</evidence>
<comment type="catalytic activity">
    <reaction evidence="1 9">
        <text>N-(5-phospho-beta-D-ribosyl)anthranilate = 1-(2-carboxyphenylamino)-1-deoxy-D-ribulose 5-phosphate</text>
        <dbReference type="Rhea" id="RHEA:21540"/>
        <dbReference type="ChEBI" id="CHEBI:18277"/>
        <dbReference type="ChEBI" id="CHEBI:58613"/>
        <dbReference type="EC" id="5.3.1.24"/>
    </reaction>
</comment>
<feature type="domain" description="N-(5'phosphoribosyl) anthranilate isomerase (PRAI)" evidence="10">
    <location>
        <begin position="13"/>
        <end position="209"/>
    </location>
</feature>
<evidence type="ECO:0000256" key="1">
    <source>
        <dbReference type="ARBA" id="ARBA00001164"/>
    </source>
</evidence>
<dbReference type="InterPro" id="IPR044643">
    <property type="entry name" value="TrpF_fam"/>
</dbReference>
<evidence type="ECO:0000256" key="3">
    <source>
        <dbReference type="ARBA" id="ARBA00012572"/>
    </source>
</evidence>
<evidence type="ECO:0000256" key="4">
    <source>
        <dbReference type="ARBA" id="ARBA00022272"/>
    </source>
</evidence>
<keyword evidence="7 9" id="KW-0057">Aromatic amino acid biosynthesis</keyword>
<comment type="caution">
    <text evidence="11">The sequence shown here is derived from an EMBL/GenBank/DDBJ whole genome shotgun (WGS) entry which is preliminary data.</text>
</comment>
<proteinExistence type="inferred from homology"/>
<keyword evidence="8 9" id="KW-0413">Isomerase</keyword>
<dbReference type="CDD" id="cd00405">
    <property type="entry name" value="PRAI"/>
    <property type="match status" value="1"/>
</dbReference>
<dbReference type="Pfam" id="PF00697">
    <property type="entry name" value="PRAI"/>
    <property type="match status" value="1"/>
</dbReference>
<dbReference type="GO" id="GO:0000162">
    <property type="term" value="P:L-tryptophan biosynthetic process"/>
    <property type="evidence" value="ECO:0007669"/>
    <property type="project" value="UniProtKB-UniRule"/>
</dbReference>
<comment type="pathway">
    <text evidence="2 9">Amino-acid biosynthesis; L-tryptophan biosynthesis; L-tryptophan from chorismate: step 3/5.</text>
</comment>
<keyword evidence="12" id="KW-1185">Reference proteome</keyword>
<keyword evidence="6 9" id="KW-0822">Tryptophan biosynthesis</keyword>
<dbReference type="STRING" id="690879.TSACC_2441"/>